<keyword evidence="3" id="KW-1185">Reference proteome</keyword>
<accession>A0A8T0N2G8</accession>
<dbReference type="PANTHER" id="PTHR18868">
    <property type="entry name" value="OS07G0665300 PROTEIN-RELATED"/>
    <property type="match status" value="1"/>
</dbReference>
<evidence type="ECO:0000313" key="2">
    <source>
        <dbReference type="EMBL" id="KAG2541206.1"/>
    </source>
</evidence>
<dbReference type="EMBL" id="CM029054">
    <property type="protein sequence ID" value="KAG2541206.1"/>
    <property type="molecule type" value="Genomic_DNA"/>
</dbReference>
<dbReference type="SUPFAM" id="SSF50494">
    <property type="entry name" value="Trypsin-like serine proteases"/>
    <property type="match status" value="1"/>
</dbReference>
<keyword evidence="1" id="KW-0812">Transmembrane</keyword>
<dbReference type="PANTHER" id="PTHR18868:SF45">
    <property type="entry name" value="OS03G0109900 PROTEIN"/>
    <property type="match status" value="1"/>
</dbReference>
<proteinExistence type="predicted"/>
<dbReference type="AlphaFoldDB" id="A0A8T0N2G8"/>
<feature type="transmembrane region" description="Helical" evidence="1">
    <location>
        <begin position="172"/>
        <end position="193"/>
    </location>
</feature>
<evidence type="ECO:0000313" key="3">
    <source>
        <dbReference type="Proteomes" id="UP000823388"/>
    </source>
</evidence>
<reference evidence="2" key="1">
    <citation type="submission" date="2020-05" db="EMBL/GenBank/DDBJ databases">
        <title>WGS assembly of Panicum virgatum.</title>
        <authorList>
            <person name="Lovell J.T."/>
            <person name="Jenkins J."/>
            <person name="Shu S."/>
            <person name="Juenger T.E."/>
            <person name="Schmutz J."/>
        </authorList>
    </citation>
    <scope>NUCLEOTIDE SEQUENCE</scope>
    <source>
        <strain evidence="2">AP13</strain>
    </source>
</reference>
<gene>
    <name evidence="2" type="ORF">PVAP13_9NG667400</name>
</gene>
<name>A0A8T0N2G8_PANVG</name>
<keyword evidence="1" id="KW-0472">Membrane</keyword>
<comment type="caution">
    <text evidence="2">The sequence shown here is derived from an EMBL/GenBank/DDBJ whole genome shotgun (WGS) entry which is preliminary data.</text>
</comment>
<sequence>MGYPKIDIPTDDLVLVNNFEDTFGDIYGGGVWSELSETVASNISQNVVSLASFYGEKQIFACTGFLIEWNGCVTILTSASLVSDFVVDMKIAENLRIEVLLPNEERRVGALQHYNLHYNVALANVKDFCAPHPANIQQQKHNYSDTLAAIGRCFESGVLMAARGQHKEKLGLLLKLALMVMNLVCLSGLATVAEVGFDGYESSMLEWASNCC</sequence>
<keyword evidence="1" id="KW-1133">Transmembrane helix</keyword>
<dbReference type="InterPro" id="IPR009003">
    <property type="entry name" value="Peptidase_S1_PA"/>
</dbReference>
<protein>
    <submittedName>
        <fullName evidence="2">Uncharacterized protein</fullName>
    </submittedName>
</protein>
<evidence type="ECO:0000256" key="1">
    <source>
        <dbReference type="SAM" id="Phobius"/>
    </source>
</evidence>
<dbReference type="Proteomes" id="UP000823388">
    <property type="component" value="Chromosome 9N"/>
</dbReference>
<organism evidence="2 3">
    <name type="scientific">Panicum virgatum</name>
    <name type="common">Blackwell switchgrass</name>
    <dbReference type="NCBI Taxonomy" id="38727"/>
    <lineage>
        <taxon>Eukaryota</taxon>
        <taxon>Viridiplantae</taxon>
        <taxon>Streptophyta</taxon>
        <taxon>Embryophyta</taxon>
        <taxon>Tracheophyta</taxon>
        <taxon>Spermatophyta</taxon>
        <taxon>Magnoliopsida</taxon>
        <taxon>Liliopsida</taxon>
        <taxon>Poales</taxon>
        <taxon>Poaceae</taxon>
        <taxon>PACMAD clade</taxon>
        <taxon>Panicoideae</taxon>
        <taxon>Panicodae</taxon>
        <taxon>Paniceae</taxon>
        <taxon>Panicinae</taxon>
        <taxon>Panicum</taxon>
        <taxon>Panicum sect. Hiantes</taxon>
    </lineage>
</organism>